<evidence type="ECO:0000313" key="3">
    <source>
        <dbReference type="Proteomes" id="UP001176961"/>
    </source>
</evidence>
<accession>A0AA36MCM2</accession>
<evidence type="ECO:0000313" key="2">
    <source>
        <dbReference type="EMBL" id="CAJ0605585.1"/>
    </source>
</evidence>
<dbReference type="EMBL" id="CATQJL010000316">
    <property type="protein sequence ID" value="CAJ0605585.1"/>
    <property type="molecule type" value="Genomic_DNA"/>
</dbReference>
<proteinExistence type="predicted"/>
<name>A0AA36MCM2_CYLNA</name>
<dbReference type="Proteomes" id="UP001176961">
    <property type="component" value="Unassembled WGS sequence"/>
</dbReference>
<dbReference type="InterPro" id="IPR050879">
    <property type="entry name" value="Acyltransferase_3"/>
</dbReference>
<dbReference type="Pfam" id="PF19040">
    <property type="entry name" value="SGNH"/>
    <property type="match status" value="1"/>
</dbReference>
<sequence>MLVAGNSFACNQGDVIYKAFKRYARQFNIFCISRCEMFYPNCQFPFNFTQVVKELKPEVVFMIDRAVTMKAPLDVSKPIDEDRVFGLFMKTLKLLEKTTRKVYILQALPSCISDCAHKAVNYLRNGKPLNTIKASLLECTAIC</sequence>
<feature type="domain" description="SGNH" evidence="1">
    <location>
        <begin position="1"/>
        <end position="119"/>
    </location>
</feature>
<dbReference type="AlphaFoldDB" id="A0AA36MCM2"/>
<dbReference type="GO" id="GO:0016020">
    <property type="term" value="C:membrane"/>
    <property type="evidence" value="ECO:0007669"/>
    <property type="project" value="TreeGrafter"/>
</dbReference>
<protein>
    <recommendedName>
        <fullName evidence="1">SGNH domain-containing protein</fullName>
    </recommendedName>
</protein>
<dbReference type="PANTHER" id="PTHR23028:SF53">
    <property type="entry name" value="ACYL_TRANSF_3 DOMAIN-CONTAINING PROTEIN"/>
    <property type="match status" value="1"/>
</dbReference>
<dbReference type="PANTHER" id="PTHR23028">
    <property type="entry name" value="ACETYLTRANSFERASE"/>
    <property type="match status" value="1"/>
</dbReference>
<comment type="caution">
    <text evidence="2">The sequence shown here is derived from an EMBL/GenBank/DDBJ whole genome shotgun (WGS) entry which is preliminary data.</text>
</comment>
<reference evidence="2" key="1">
    <citation type="submission" date="2023-07" db="EMBL/GenBank/DDBJ databases">
        <authorList>
            <consortium name="CYATHOMIX"/>
        </authorList>
    </citation>
    <scope>NUCLEOTIDE SEQUENCE</scope>
    <source>
        <strain evidence="2">N/A</strain>
    </source>
</reference>
<evidence type="ECO:0000259" key="1">
    <source>
        <dbReference type="Pfam" id="PF19040"/>
    </source>
</evidence>
<organism evidence="2 3">
    <name type="scientific">Cylicocyclus nassatus</name>
    <name type="common">Nematode worm</name>
    <dbReference type="NCBI Taxonomy" id="53992"/>
    <lineage>
        <taxon>Eukaryota</taxon>
        <taxon>Metazoa</taxon>
        <taxon>Ecdysozoa</taxon>
        <taxon>Nematoda</taxon>
        <taxon>Chromadorea</taxon>
        <taxon>Rhabditida</taxon>
        <taxon>Rhabditina</taxon>
        <taxon>Rhabditomorpha</taxon>
        <taxon>Strongyloidea</taxon>
        <taxon>Strongylidae</taxon>
        <taxon>Cylicocyclus</taxon>
    </lineage>
</organism>
<keyword evidence="3" id="KW-1185">Reference proteome</keyword>
<dbReference type="GO" id="GO:0000271">
    <property type="term" value="P:polysaccharide biosynthetic process"/>
    <property type="evidence" value="ECO:0007669"/>
    <property type="project" value="TreeGrafter"/>
</dbReference>
<dbReference type="InterPro" id="IPR043968">
    <property type="entry name" value="SGNH"/>
</dbReference>
<gene>
    <name evidence="2" type="ORF">CYNAS_LOCUS17568</name>
</gene>